<gene>
    <name evidence="2" type="ORF">B0F90DRAFT_629490</name>
</gene>
<organism evidence="2 3">
    <name type="scientific">Multifurca ochricompacta</name>
    <dbReference type="NCBI Taxonomy" id="376703"/>
    <lineage>
        <taxon>Eukaryota</taxon>
        <taxon>Fungi</taxon>
        <taxon>Dikarya</taxon>
        <taxon>Basidiomycota</taxon>
        <taxon>Agaricomycotina</taxon>
        <taxon>Agaricomycetes</taxon>
        <taxon>Russulales</taxon>
        <taxon>Russulaceae</taxon>
        <taxon>Multifurca</taxon>
    </lineage>
</organism>
<sequence>MGLVSSKDIVLELPVAVFHPATLPPPQPEPYPYPAPDIYSNPYPNYGSSPSPSPPFPVAAPLATPMPYAERAQSPLYAYPMTPPPLLPLLSSSVPAPLNAQLVIPPYKAYDGQLWFPPPPPTYVGGPLYNQAPPPRPASANVGATLASVSTSGLPISGTPDHLRHPFSYQPQQYYPPQPEQTTGHGTRAARISHHLRATSRARSVSPPPLQLPLPTEVEVEVLAPKPMPSPKIVPEMHGVGGSGDPFAQSFGRIGTRARSLSVVKLEEMAARAAAETEAEARGEKVERETAALDKTLPVPPVPSGKPIGYGVNRRLIAAQEIFHQREPDQEERGSAPEGIIGAQADVVPRTPPLSALSLLRPPPLHDQPAFLSYGERGTGRAV</sequence>
<evidence type="ECO:0000313" key="3">
    <source>
        <dbReference type="Proteomes" id="UP001203297"/>
    </source>
</evidence>
<comment type="caution">
    <text evidence="2">The sequence shown here is derived from an EMBL/GenBank/DDBJ whole genome shotgun (WGS) entry which is preliminary data.</text>
</comment>
<reference evidence="2" key="1">
    <citation type="journal article" date="2022" name="New Phytol.">
        <title>Evolutionary transition to the ectomycorrhizal habit in the genomes of a hyperdiverse lineage of mushroom-forming fungi.</title>
        <authorList>
            <person name="Looney B."/>
            <person name="Miyauchi S."/>
            <person name="Morin E."/>
            <person name="Drula E."/>
            <person name="Courty P.E."/>
            <person name="Kohler A."/>
            <person name="Kuo A."/>
            <person name="LaButti K."/>
            <person name="Pangilinan J."/>
            <person name="Lipzen A."/>
            <person name="Riley R."/>
            <person name="Andreopoulos W."/>
            <person name="He G."/>
            <person name="Johnson J."/>
            <person name="Nolan M."/>
            <person name="Tritt A."/>
            <person name="Barry K.W."/>
            <person name="Grigoriev I.V."/>
            <person name="Nagy L.G."/>
            <person name="Hibbett D."/>
            <person name="Henrissat B."/>
            <person name="Matheny P.B."/>
            <person name="Labbe J."/>
            <person name="Martin F.M."/>
        </authorList>
    </citation>
    <scope>NUCLEOTIDE SEQUENCE</scope>
    <source>
        <strain evidence="2">BPL690</strain>
    </source>
</reference>
<name>A0AAD4LUT3_9AGAM</name>
<dbReference type="AlphaFoldDB" id="A0AAD4LUT3"/>
<dbReference type="Proteomes" id="UP001203297">
    <property type="component" value="Unassembled WGS sequence"/>
</dbReference>
<evidence type="ECO:0000256" key="1">
    <source>
        <dbReference type="SAM" id="MobiDB-lite"/>
    </source>
</evidence>
<proteinExistence type="predicted"/>
<keyword evidence="3" id="KW-1185">Reference proteome</keyword>
<evidence type="ECO:0000313" key="2">
    <source>
        <dbReference type="EMBL" id="KAI0290260.1"/>
    </source>
</evidence>
<feature type="region of interest" description="Disordered" evidence="1">
    <location>
        <begin position="354"/>
        <end position="383"/>
    </location>
</feature>
<accession>A0AAD4LUT3</accession>
<dbReference type="EMBL" id="WTXG01000238">
    <property type="protein sequence ID" value="KAI0290260.1"/>
    <property type="molecule type" value="Genomic_DNA"/>
</dbReference>
<protein>
    <submittedName>
        <fullName evidence="2">Uncharacterized protein</fullName>
    </submittedName>
</protein>